<organism evidence="7 8">
    <name type="scientific">Novosphingobium aromaticivorans (strain ATCC 700278 / DSM 12444 / CCUG 56034 / CIP 105152 / NBRC 16084 / F199)</name>
    <dbReference type="NCBI Taxonomy" id="279238"/>
    <lineage>
        <taxon>Bacteria</taxon>
        <taxon>Pseudomonadati</taxon>
        <taxon>Pseudomonadota</taxon>
        <taxon>Alphaproteobacteria</taxon>
        <taxon>Sphingomonadales</taxon>
        <taxon>Sphingomonadaceae</taxon>
        <taxon>Novosphingobium</taxon>
    </lineage>
</organism>
<dbReference type="eggNOG" id="COG4094">
    <property type="taxonomic scope" value="Bacteria"/>
</dbReference>
<evidence type="ECO:0000313" key="8">
    <source>
        <dbReference type="Proteomes" id="UP000009134"/>
    </source>
</evidence>
<dbReference type="STRING" id="279238.Saro_0162"/>
<evidence type="ECO:0000256" key="2">
    <source>
        <dbReference type="ARBA" id="ARBA00022692"/>
    </source>
</evidence>
<feature type="domain" description="NnrU" evidence="6">
    <location>
        <begin position="8"/>
        <end position="218"/>
    </location>
</feature>
<feature type="transmembrane region" description="Helical" evidence="5">
    <location>
        <begin position="70"/>
        <end position="91"/>
    </location>
</feature>
<protein>
    <submittedName>
        <fullName evidence="7">NnrU</fullName>
    </submittedName>
</protein>
<gene>
    <name evidence="7" type="ordered locus">Saro_0162</name>
</gene>
<name>Q2GC12_NOVAD</name>
<keyword evidence="8" id="KW-1185">Reference proteome</keyword>
<evidence type="ECO:0000313" key="7">
    <source>
        <dbReference type="EMBL" id="ABD24611.1"/>
    </source>
</evidence>
<evidence type="ECO:0000256" key="3">
    <source>
        <dbReference type="ARBA" id="ARBA00022989"/>
    </source>
</evidence>
<dbReference type="Proteomes" id="UP000009134">
    <property type="component" value="Chromosome"/>
</dbReference>
<keyword evidence="3 5" id="KW-1133">Transmembrane helix</keyword>
<evidence type="ECO:0000259" key="6">
    <source>
        <dbReference type="Pfam" id="PF07298"/>
    </source>
</evidence>
<dbReference type="GO" id="GO:0016020">
    <property type="term" value="C:membrane"/>
    <property type="evidence" value="ECO:0007669"/>
    <property type="project" value="UniProtKB-SubCell"/>
</dbReference>
<dbReference type="Pfam" id="PF07298">
    <property type="entry name" value="NnrU"/>
    <property type="match status" value="1"/>
</dbReference>
<evidence type="ECO:0000256" key="5">
    <source>
        <dbReference type="SAM" id="Phobius"/>
    </source>
</evidence>
<dbReference type="Gene3D" id="1.20.120.1630">
    <property type="match status" value="1"/>
</dbReference>
<accession>Q2GC12</accession>
<dbReference type="AlphaFoldDB" id="Q2GC12"/>
<proteinExistence type="predicted"/>
<comment type="subcellular location">
    <subcellularLocation>
        <location evidence="1">Membrane</location>
        <topology evidence="1">Multi-pass membrane protein</topology>
    </subcellularLocation>
</comment>
<keyword evidence="4 5" id="KW-0472">Membrane</keyword>
<dbReference type="InterPro" id="IPR009915">
    <property type="entry name" value="NnrU_dom"/>
</dbReference>
<feature type="transmembrane region" description="Helical" evidence="5">
    <location>
        <begin position="39"/>
        <end position="58"/>
    </location>
</feature>
<dbReference type="HOGENOM" id="CLU_104582_0_0_5"/>
<feature type="transmembrane region" description="Helical" evidence="5">
    <location>
        <begin position="190"/>
        <end position="212"/>
    </location>
</feature>
<dbReference type="EMBL" id="CP000248">
    <property type="protein sequence ID" value="ABD24611.1"/>
    <property type="molecule type" value="Genomic_DNA"/>
</dbReference>
<dbReference type="RefSeq" id="WP_011443825.1">
    <property type="nucleotide sequence ID" value="NC_007794.1"/>
</dbReference>
<dbReference type="KEGG" id="nar:Saro_0162"/>
<sequence length="226" mass="24582">MQGNLVPLAAATSCFVGSHFLLSGPLRRVIAKSLGRPTYLTIYSLVAIATLTWAIVAFDRAPAAPALWDGTNAVAWALASVLTIVSLAFFIPSFAGNPVLPGRKAAGLGTVVPTGVFTITRHPMMWAFALWALAHIIVAPTGRSLIFMSGMIVLALLGSHFQDKRKIAGNNREFAPWQRRTSYWPRLDKLGAIGLIWLLAALVWVIITLIHWELFGIPAGLWMWIG</sequence>
<evidence type="ECO:0000256" key="1">
    <source>
        <dbReference type="ARBA" id="ARBA00004141"/>
    </source>
</evidence>
<keyword evidence="2 5" id="KW-0812">Transmembrane</keyword>
<feature type="transmembrane region" description="Helical" evidence="5">
    <location>
        <begin position="128"/>
        <end position="157"/>
    </location>
</feature>
<reference evidence="8" key="1">
    <citation type="submission" date="2006-01" db="EMBL/GenBank/DDBJ databases">
        <title>Complete sequence of Novosphingobium aromaticivorans DSM 12444.</title>
        <authorList>
            <consortium name="US DOE Joint Genome Institute"/>
            <person name="Copeland A."/>
            <person name="Lucas S."/>
            <person name="Lapidus A."/>
            <person name="Barry K."/>
            <person name="Detter J.C."/>
            <person name="Glavina T."/>
            <person name="Hammon N."/>
            <person name="Israni S."/>
            <person name="Pitluck S."/>
            <person name="Chain P."/>
            <person name="Malfatti S."/>
            <person name="Shin M."/>
            <person name="Vergez L."/>
            <person name="Schmutz J."/>
            <person name="Larimer F."/>
            <person name="Land M."/>
            <person name="Kyrpides N."/>
            <person name="Ivanova N."/>
            <person name="Fredrickson J."/>
            <person name="Balkwill D."/>
            <person name="Romine M.F."/>
            <person name="Richardson P."/>
        </authorList>
    </citation>
    <scope>NUCLEOTIDE SEQUENCE [LARGE SCALE GENOMIC DNA]</scope>
    <source>
        <strain evidence="8">ATCC 700278 / DSM 12444 / CCUG 56034 / CIP 105152 / NBRC 16084 / F199</strain>
    </source>
</reference>
<evidence type="ECO:0000256" key="4">
    <source>
        <dbReference type="ARBA" id="ARBA00023136"/>
    </source>
</evidence>